<evidence type="ECO:0000313" key="1">
    <source>
        <dbReference type="Proteomes" id="UP000095280"/>
    </source>
</evidence>
<dbReference type="AlphaFoldDB" id="A0A1I8JMU3"/>
<dbReference type="Proteomes" id="UP000095280">
    <property type="component" value="Unplaced"/>
</dbReference>
<proteinExistence type="predicted"/>
<protein>
    <submittedName>
        <fullName evidence="2">HEPN domain-containing protein</fullName>
    </submittedName>
</protein>
<dbReference type="WBParaSite" id="snap_masked-unitig_20511-processed-gene-0.6-mRNA-1">
    <property type="protein sequence ID" value="snap_masked-unitig_20511-processed-gene-0.6-mRNA-1"/>
    <property type="gene ID" value="snap_masked-unitig_20511-processed-gene-0.6"/>
</dbReference>
<keyword evidence="1" id="KW-1185">Reference proteome</keyword>
<evidence type="ECO:0000313" key="2">
    <source>
        <dbReference type="WBParaSite" id="snap_masked-unitig_20511-processed-gene-0.6-mRNA-1"/>
    </source>
</evidence>
<accession>A0A1I8JMU3</accession>
<sequence>MALKRAAAIFKERHLQEGDCPFRRFMGGTGRHAQFQGLGHSHRSLAEKVLRISSTIVEELRKQRRV</sequence>
<name>A0A1I8JMU3_9PLAT</name>
<reference evidence="2" key="1">
    <citation type="submission" date="2016-11" db="UniProtKB">
        <authorList>
            <consortium name="WormBaseParasite"/>
        </authorList>
    </citation>
    <scope>IDENTIFICATION</scope>
</reference>
<organism evidence="1 2">
    <name type="scientific">Macrostomum lignano</name>
    <dbReference type="NCBI Taxonomy" id="282301"/>
    <lineage>
        <taxon>Eukaryota</taxon>
        <taxon>Metazoa</taxon>
        <taxon>Spiralia</taxon>
        <taxon>Lophotrochozoa</taxon>
        <taxon>Platyhelminthes</taxon>
        <taxon>Rhabditophora</taxon>
        <taxon>Macrostomorpha</taxon>
        <taxon>Macrostomida</taxon>
        <taxon>Macrostomidae</taxon>
        <taxon>Macrostomum</taxon>
    </lineage>
</organism>